<reference evidence="6 7" key="1">
    <citation type="submission" date="2019-06" db="EMBL/GenBank/DDBJ databases">
        <title>Sequencing the genomes of 1000 actinobacteria strains.</title>
        <authorList>
            <person name="Klenk H.-P."/>
        </authorList>
    </citation>
    <scope>NUCLEOTIDE SEQUENCE [LARGE SCALE GENOMIC DNA]</scope>
    <source>
        <strain evidence="6 7">DSM 102200</strain>
    </source>
</reference>
<evidence type="ECO:0000256" key="1">
    <source>
        <dbReference type="ARBA" id="ARBA00022448"/>
    </source>
</evidence>
<dbReference type="CDD" id="cd03216">
    <property type="entry name" value="ABC_Carb_Monos_I"/>
    <property type="match status" value="1"/>
</dbReference>
<keyword evidence="3" id="KW-0547">Nucleotide-binding</keyword>
<dbReference type="PANTHER" id="PTHR43790">
    <property type="entry name" value="CARBOHYDRATE TRANSPORT ATP-BINDING PROTEIN MG119-RELATED"/>
    <property type="match status" value="1"/>
</dbReference>
<sequence length="505" mass="53728">MVHQALEAAAVVKAFPGMLALDHVSLSLARGEVHALAGENGAGKSTLVKVLTGVHRPDGGRLRRLGEPLRLDGTLDARRAGIGAVYQDDNAIPSMSIARNLFLGDEPRGRFGLIDTALMHERAAAILRAYGVPADVRRPLGSLGAGAQKLVALARVVTGGAQVIVMDEPTAVMEPPEVRTLFRVVCELREQGRSVLYVSHRLEELYEICDQVTLLREGRVVHTGPLTALGRRGLVSLMLGRPPARLPAAQQAGAHERPGDPPYLRATGLTRRHALADVSIELRQGEVLGLGGLLGAGRTETAKAIAGALTLDAGQVTVAGAPLRNRSITGAIRAGVSLLPENRKTEGIIPSLSIRDNISLAALPRLSRFGVVSGARIDRMVDTFMRRLQIKATSPHQKVAELSSGNQQKVLLARWLAMRPKVLLLDEPTRGIDVGAKAELQDLLDELAVDGLAILLISSDLEELVNGCDRVVVLRDGAVAAELTGLDVTEEGIIAAMASAVPRRR</sequence>
<dbReference type="Gene3D" id="3.40.50.300">
    <property type="entry name" value="P-loop containing nucleotide triphosphate hydrolases"/>
    <property type="match status" value="2"/>
</dbReference>
<proteinExistence type="predicted"/>
<dbReference type="GO" id="GO:0016887">
    <property type="term" value="F:ATP hydrolysis activity"/>
    <property type="evidence" value="ECO:0007669"/>
    <property type="project" value="InterPro"/>
</dbReference>
<dbReference type="InterPro" id="IPR003593">
    <property type="entry name" value="AAA+_ATPase"/>
</dbReference>
<feature type="domain" description="ABC transporter" evidence="5">
    <location>
        <begin position="256"/>
        <end position="501"/>
    </location>
</feature>
<comment type="caution">
    <text evidence="6">The sequence shown here is derived from an EMBL/GenBank/DDBJ whole genome shotgun (WGS) entry which is preliminary data.</text>
</comment>
<keyword evidence="1" id="KW-0813">Transport</keyword>
<accession>A0A543CT31</accession>
<keyword evidence="7" id="KW-1185">Reference proteome</keyword>
<name>A0A543CT31_9ACTN</name>
<dbReference type="Pfam" id="PF00005">
    <property type="entry name" value="ABC_tran"/>
    <property type="match status" value="2"/>
</dbReference>
<dbReference type="InterPro" id="IPR027417">
    <property type="entry name" value="P-loop_NTPase"/>
</dbReference>
<dbReference type="InterPro" id="IPR003439">
    <property type="entry name" value="ABC_transporter-like_ATP-bd"/>
</dbReference>
<dbReference type="CDD" id="cd03215">
    <property type="entry name" value="ABC_Carb_Monos_II"/>
    <property type="match status" value="1"/>
</dbReference>
<evidence type="ECO:0000313" key="6">
    <source>
        <dbReference type="EMBL" id="TQM00199.1"/>
    </source>
</evidence>
<evidence type="ECO:0000256" key="2">
    <source>
        <dbReference type="ARBA" id="ARBA00022737"/>
    </source>
</evidence>
<dbReference type="PANTHER" id="PTHR43790:SF9">
    <property type="entry name" value="GALACTOFURANOSE TRANSPORTER ATP-BINDING PROTEIN YTFR"/>
    <property type="match status" value="1"/>
</dbReference>
<evidence type="ECO:0000313" key="7">
    <source>
        <dbReference type="Proteomes" id="UP000316096"/>
    </source>
</evidence>
<dbReference type="PROSITE" id="PS00211">
    <property type="entry name" value="ABC_TRANSPORTER_1"/>
    <property type="match status" value="1"/>
</dbReference>
<keyword evidence="2" id="KW-0677">Repeat</keyword>
<dbReference type="GO" id="GO:0005524">
    <property type="term" value="F:ATP binding"/>
    <property type="evidence" value="ECO:0007669"/>
    <property type="project" value="UniProtKB-KW"/>
</dbReference>
<dbReference type="SMART" id="SM00382">
    <property type="entry name" value="AAA"/>
    <property type="match status" value="2"/>
</dbReference>
<gene>
    <name evidence="6" type="ORF">FB559_5906</name>
</gene>
<keyword evidence="4 6" id="KW-0067">ATP-binding</keyword>
<dbReference type="SUPFAM" id="SSF52540">
    <property type="entry name" value="P-loop containing nucleoside triphosphate hydrolases"/>
    <property type="match status" value="2"/>
</dbReference>
<dbReference type="AlphaFoldDB" id="A0A543CT31"/>
<evidence type="ECO:0000256" key="4">
    <source>
        <dbReference type="ARBA" id="ARBA00022840"/>
    </source>
</evidence>
<dbReference type="RefSeq" id="WP_246122148.1">
    <property type="nucleotide sequence ID" value="NZ_VFOZ01000001.1"/>
</dbReference>
<feature type="domain" description="ABC transporter" evidence="5">
    <location>
        <begin position="6"/>
        <end position="242"/>
    </location>
</feature>
<dbReference type="InterPro" id="IPR017871">
    <property type="entry name" value="ABC_transporter-like_CS"/>
</dbReference>
<dbReference type="Proteomes" id="UP000316096">
    <property type="component" value="Unassembled WGS sequence"/>
</dbReference>
<organism evidence="6 7">
    <name type="scientific">Actinoallomurus bryophytorum</name>
    <dbReference type="NCBI Taxonomy" id="1490222"/>
    <lineage>
        <taxon>Bacteria</taxon>
        <taxon>Bacillati</taxon>
        <taxon>Actinomycetota</taxon>
        <taxon>Actinomycetes</taxon>
        <taxon>Streptosporangiales</taxon>
        <taxon>Thermomonosporaceae</taxon>
        <taxon>Actinoallomurus</taxon>
    </lineage>
</organism>
<dbReference type="EMBL" id="VFOZ01000001">
    <property type="protein sequence ID" value="TQM00199.1"/>
    <property type="molecule type" value="Genomic_DNA"/>
</dbReference>
<protein>
    <submittedName>
        <fullName evidence="6">Ribose transport system ATP-binding protein</fullName>
    </submittedName>
</protein>
<dbReference type="PROSITE" id="PS50893">
    <property type="entry name" value="ABC_TRANSPORTER_2"/>
    <property type="match status" value="2"/>
</dbReference>
<evidence type="ECO:0000256" key="3">
    <source>
        <dbReference type="ARBA" id="ARBA00022741"/>
    </source>
</evidence>
<dbReference type="InterPro" id="IPR050107">
    <property type="entry name" value="ABC_carbohydrate_import_ATPase"/>
</dbReference>
<evidence type="ECO:0000259" key="5">
    <source>
        <dbReference type="PROSITE" id="PS50893"/>
    </source>
</evidence>